<organism evidence="10 11">
    <name type="scientific">Plectus sambesii</name>
    <dbReference type="NCBI Taxonomy" id="2011161"/>
    <lineage>
        <taxon>Eukaryota</taxon>
        <taxon>Metazoa</taxon>
        <taxon>Ecdysozoa</taxon>
        <taxon>Nematoda</taxon>
        <taxon>Chromadorea</taxon>
        <taxon>Plectida</taxon>
        <taxon>Plectina</taxon>
        <taxon>Plectoidea</taxon>
        <taxon>Plectidae</taxon>
        <taxon>Plectus</taxon>
    </lineage>
</organism>
<dbReference type="Pfam" id="PF12796">
    <property type="entry name" value="Ank_2"/>
    <property type="match status" value="2"/>
</dbReference>
<dbReference type="PROSITE" id="PS51635">
    <property type="entry name" value="PNPLA"/>
    <property type="match status" value="1"/>
</dbReference>
<dbReference type="GO" id="GO:2000304">
    <property type="term" value="P:positive regulation of ceramide biosynthetic process"/>
    <property type="evidence" value="ECO:0007669"/>
    <property type="project" value="TreeGrafter"/>
</dbReference>
<evidence type="ECO:0000256" key="4">
    <source>
        <dbReference type="ARBA" id="ARBA00023043"/>
    </source>
</evidence>
<feature type="repeat" description="ANK" evidence="7">
    <location>
        <begin position="225"/>
        <end position="257"/>
    </location>
</feature>
<feature type="active site" description="Proton acceptor" evidence="8">
    <location>
        <position position="638"/>
    </location>
</feature>
<proteinExistence type="predicted"/>
<evidence type="ECO:0000256" key="8">
    <source>
        <dbReference type="PROSITE-ProRule" id="PRU01161"/>
    </source>
</evidence>
<sequence length="724" mass="78558">MNFLGNVARSVGSAVVDRVTQWTAPKSPFEVVEVSEKQLAAFVAVEAAAGSAFSVYRDNAKDPNFHIVYQQKRLSVFRAKTQNDAIERRQHFEKQSMLFGFVATKREAFDRVVASVHSHLFWDAIHHAAACGITDFISILAQDSSFEALLHGPCSPEGKYPLHIAAENGQLDALRQLITLGADPTKLDLNRQNAVHYASANSPGVLQELAKSRVFFNAVDAKNGSGLTPLFLAIRARQVDCVTTLLHHGANSDLLCNDRSALQEAVAQGTEPTAIRTLSALIRAKPALILQQSGPDMDTTLHSTVDKTILYILLKSCPVNVNVNIPNGKGQMPLHLAAARNNLKCLVTLIAFGADVEAKNASGDPPLHLAVKHGSVHAVKTLLCFGAKMDAVNGEGKLPMQIASSLKDKATREAIQACLVLYSSYGIAGGGRSDAAFDDFMQTVALSTKSRQRIDANNTKASGRKPHFVNLLSLDGGGIRGLVLIQTLLHVENMLQQDIWSKFEWVAGTSTGAILTLALAQGRSLRECQRLYFRFKDEVFTGSRPYDTIILESFLKQELGDTTTMAHIAHPRVMVTTTAADKNPPKLHMHRNYRLPLSDAENIALGFEDPRGTLLWKAARCSSAAPTYFATVDGKFVDGGLIANNPTLDLLAEVQLLNSAAKYTDKVQDTVEIGCVLSIGTGQVPAVSMDSLDIGLPTGIMDMYSRAMSLCNLKNILIEQVTQH</sequence>
<dbReference type="PROSITE" id="PS50297">
    <property type="entry name" value="ANK_REP_REGION"/>
    <property type="match status" value="4"/>
</dbReference>
<comment type="catalytic activity">
    <reaction evidence="6">
        <text>a 1,2-diacyl-sn-glycero-3-phosphocholine + H2O = a 1-acyl-sn-glycero-3-phosphocholine + a fatty acid + H(+)</text>
        <dbReference type="Rhea" id="RHEA:15801"/>
        <dbReference type="ChEBI" id="CHEBI:15377"/>
        <dbReference type="ChEBI" id="CHEBI:15378"/>
        <dbReference type="ChEBI" id="CHEBI:28868"/>
        <dbReference type="ChEBI" id="CHEBI:57643"/>
        <dbReference type="ChEBI" id="CHEBI:58168"/>
        <dbReference type="EC" id="3.1.1.4"/>
    </reaction>
    <physiologicalReaction direction="left-to-right" evidence="6">
        <dbReference type="Rhea" id="RHEA:15802"/>
    </physiologicalReaction>
</comment>
<dbReference type="GO" id="GO:0047499">
    <property type="term" value="F:calcium-independent phospholipase A2 activity"/>
    <property type="evidence" value="ECO:0007669"/>
    <property type="project" value="InterPro"/>
</dbReference>
<feature type="short sequence motif" description="GXGXXG" evidence="8">
    <location>
        <begin position="476"/>
        <end position="481"/>
    </location>
</feature>
<evidence type="ECO:0000259" key="9">
    <source>
        <dbReference type="PROSITE" id="PS51635"/>
    </source>
</evidence>
<evidence type="ECO:0000256" key="7">
    <source>
        <dbReference type="PROSITE-ProRule" id="PRU00023"/>
    </source>
</evidence>
<dbReference type="Gene3D" id="1.25.40.20">
    <property type="entry name" value="Ankyrin repeat-containing domain"/>
    <property type="match status" value="2"/>
</dbReference>
<dbReference type="PANTHER" id="PTHR24139:SF34">
    <property type="entry name" value="85_88 KDA CALCIUM-INDEPENDENT PHOSPHOLIPASE A2"/>
    <property type="match status" value="1"/>
</dbReference>
<dbReference type="GO" id="GO:0005739">
    <property type="term" value="C:mitochondrion"/>
    <property type="evidence" value="ECO:0007669"/>
    <property type="project" value="TreeGrafter"/>
</dbReference>
<dbReference type="SMART" id="SM00248">
    <property type="entry name" value="ANK"/>
    <property type="match status" value="7"/>
</dbReference>
<evidence type="ECO:0000256" key="2">
    <source>
        <dbReference type="ARBA" id="ARBA00022737"/>
    </source>
</evidence>
<dbReference type="InterPro" id="IPR002641">
    <property type="entry name" value="PNPLA_dom"/>
</dbReference>
<evidence type="ECO:0000256" key="6">
    <source>
        <dbReference type="ARBA" id="ARBA00023422"/>
    </source>
</evidence>
<name>A0A914WTN0_9BILA</name>
<evidence type="ECO:0000256" key="3">
    <source>
        <dbReference type="ARBA" id="ARBA00022801"/>
    </source>
</evidence>
<dbReference type="InterPro" id="IPR002110">
    <property type="entry name" value="Ankyrin_rpt"/>
</dbReference>
<dbReference type="InterPro" id="IPR047148">
    <property type="entry name" value="PLPL9"/>
</dbReference>
<dbReference type="InterPro" id="IPR016035">
    <property type="entry name" value="Acyl_Trfase/lysoPLipase"/>
</dbReference>
<dbReference type="AlphaFoldDB" id="A0A914WTN0"/>
<feature type="active site" description="Nucleophile" evidence="8">
    <location>
        <position position="510"/>
    </location>
</feature>
<feature type="domain" description="PNPLA" evidence="9">
    <location>
        <begin position="472"/>
        <end position="651"/>
    </location>
</feature>
<dbReference type="Gene3D" id="3.40.1090.10">
    <property type="entry name" value="Cytosolic phospholipase A2 catalytic domain"/>
    <property type="match status" value="1"/>
</dbReference>
<dbReference type="GO" id="GO:0052816">
    <property type="term" value="F:long-chain fatty acyl-CoA hydrolase activity"/>
    <property type="evidence" value="ECO:0007669"/>
    <property type="project" value="TreeGrafter"/>
</dbReference>
<feature type="repeat" description="ANK" evidence="7">
    <location>
        <begin position="157"/>
        <end position="189"/>
    </location>
</feature>
<protein>
    <recommendedName>
        <fullName evidence="1">phospholipase A2</fullName>
        <ecNumber evidence="1">3.1.1.4</ecNumber>
    </recommendedName>
</protein>
<dbReference type="SUPFAM" id="SSF48403">
    <property type="entry name" value="Ankyrin repeat"/>
    <property type="match status" value="1"/>
</dbReference>
<dbReference type="PROSITE" id="PS50088">
    <property type="entry name" value="ANK_REPEAT"/>
    <property type="match status" value="4"/>
</dbReference>
<evidence type="ECO:0000313" key="10">
    <source>
        <dbReference type="Proteomes" id="UP000887566"/>
    </source>
</evidence>
<feature type="short sequence motif" description="DGA/G" evidence="8">
    <location>
        <begin position="638"/>
        <end position="640"/>
    </location>
</feature>
<feature type="repeat" description="ANK" evidence="7">
    <location>
        <begin position="362"/>
        <end position="394"/>
    </location>
</feature>
<keyword evidence="8" id="KW-0442">Lipid degradation</keyword>
<keyword evidence="3 8" id="KW-0378">Hydrolase</keyword>
<reference evidence="11" key="1">
    <citation type="submission" date="2022-11" db="UniProtKB">
        <authorList>
            <consortium name="WormBaseParasite"/>
        </authorList>
    </citation>
    <scope>IDENTIFICATION</scope>
</reference>
<dbReference type="Proteomes" id="UP000887566">
    <property type="component" value="Unplaced"/>
</dbReference>
<dbReference type="InterPro" id="IPR036770">
    <property type="entry name" value="Ankyrin_rpt-contain_sf"/>
</dbReference>
<dbReference type="GO" id="GO:0016042">
    <property type="term" value="P:lipid catabolic process"/>
    <property type="evidence" value="ECO:0007669"/>
    <property type="project" value="UniProtKB-UniRule"/>
</dbReference>
<dbReference type="SUPFAM" id="SSF52151">
    <property type="entry name" value="FabD/lysophospholipase-like"/>
    <property type="match status" value="1"/>
</dbReference>
<keyword evidence="4 7" id="KW-0040">ANK repeat</keyword>
<dbReference type="PANTHER" id="PTHR24139">
    <property type="entry name" value="CALCIUM-INDEPENDENT PHOSPHOLIPASE A2"/>
    <property type="match status" value="1"/>
</dbReference>
<dbReference type="Pfam" id="PF01734">
    <property type="entry name" value="Patatin"/>
    <property type="match status" value="1"/>
</dbReference>
<keyword evidence="10" id="KW-1185">Reference proteome</keyword>
<dbReference type="Pfam" id="PF00023">
    <property type="entry name" value="Ank"/>
    <property type="match status" value="1"/>
</dbReference>
<accession>A0A914WTN0</accession>
<keyword evidence="5 8" id="KW-0443">Lipid metabolism</keyword>
<evidence type="ECO:0000313" key="11">
    <source>
        <dbReference type="WBParaSite" id="PSAMB.scaffold4819size13453.g25330.t1"/>
    </source>
</evidence>
<dbReference type="EC" id="3.1.1.4" evidence="1"/>
<evidence type="ECO:0000256" key="5">
    <source>
        <dbReference type="ARBA" id="ARBA00023098"/>
    </source>
</evidence>
<keyword evidence="2" id="KW-0677">Repeat</keyword>
<feature type="repeat" description="ANK" evidence="7">
    <location>
        <begin position="329"/>
        <end position="361"/>
    </location>
</feature>
<feature type="short sequence motif" description="GXSXG" evidence="8">
    <location>
        <begin position="508"/>
        <end position="512"/>
    </location>
</feature>
<dbReference type="WBParaSite" id="PSAMB.scaffold4819size13453.g25330.t1">
    <property type="protein sequence ID" value="PSAMB.scaffold4819size13453.g25330.t1"/>
    <property type="gene ID" value="PSAMB.scaffold4819size13453.g25330"/>
</dbReference>
<evidence type="ECO:0000256" key="1">
    <source>
        <dbReference type="ARBA" id="ARBA00013278"/>
    </source>
</evidence>